<keyword evidence="3" id="KW-0227">DNA damage</keyword>
<accession>A0A2M8QAY3</accession>
<gene>
    <name evidence="9" type="ORF">CUN48_11115</name>
</gene>
<sequence>MCGRYTLTVDPEQLMARFQLTHADFVARPRYNIAPTQTVAVVYDSSPRTLSAARWGLIPSWATDPSIGARMINARAETLAEKPAFRSLLTRRRCLVLADSFYEWRKNPDGSKTPVRVMLASEEPFALAGLWDTWKTPAGEWLSTCTIVTTAPNALVAPLHDRMAAILLPEDEAAWLSHDCDDTAFLQSLLQPFPAERMKCYPVSSRVNSVKHDDPALIQPAGA</sequence>
<keyword evidence="6" id="KW-0238">DNA-binding</keyword>
<evidence type="ECO:0000256" key="3">
    <source>
        <dbReference type="ARBA" id="ARBA00022763"/>
    </source>
</evidence>
<dbReference type="GO" id="GO:0008233">
    <property type="term" value="F:peptidase activity"/>
    <property type="evidence" value="ECO:0007669"/>
    <property type="project" value="UniProtKB-KW"/>
</dbReference>
<dbReference type="EC" id="3.4.-.-" evidence="8"/>
<protein>
    <recommendedName>
        <fullName evidence="8">Abasic site processing protein</fullName>
        <ecNumber evidence="8">3.4.-.-</ecNumber>
    </recommendedName>
</protein>
<evidence type="ECO:0000256" key="5">
    <source>
        <dbReference type="ARBA" id="ARBA00023124"/>
    </source>
</evidence>
<dbReference type="GO" id="GO:0106300">
    <property type="term" value="P:protein-DNA covalent cross-linking repair"/>
    <property type="evidence" value="ECO:0007669"/>
    <property type="project" value="InterPro"/>
</dbReference>
<keyword evidence="7" id="KW-0456">Lyase</keyword>
<dbReference type="SUPFAM" id="SSF143081">
    <property type="entry name" value="BB1717-like"/>
    <property type="match status" value="1"/>
</dbReference>
<evidence type="ECO:0000256" key="1">
    <source>
        <dbReference type="ARBA" id="ARBA00008136"/>
    </source>
</evidence>
<evidence type="ECO:0000256" key="7">
    <source>
        <dbReference type="ARBA" id="ARBA00023239"/>
    </source>
</evidence>
<dbReference type="PANTHER" id="PTHR13604:SF0">
    <property type="entry name" value="ABASIC SITE PROCESSING PROTEIN HMCES"/>
    <property type="match status" value="1"/>
</dbReference>
<keyword evidence="4 8" id="KW-0378">Hydrolase</keyword>
<name>A0A2M8QAY3_9CHLR</name>
<evidence type="ECO:0000313" key="10">
    <source>
        <dbReference type="Proteomes" id="UP000230790"/>
    </source>
</evidence>
<dbReference type="EMBL" id="PGTN01000078">
    <property type="protein sequence ID" value="PJF46962.1"/>
    <property type="molecule type" value="Genomic_DNA"/>
</dbReference>
<dbReference type="Proteomes" id="UP000230790">
    <property type="component" value="Unassembled WGS sequence"/>
</dbReference>
<dbReference type="GO" id="GO:0016829">
    <property type="term" value="F:lyase activity"/>
    <property type="evidence" value="ECO:0007669"/>
    <property type="project" value="UniProtKB-KW"/>
</dbReference>
<keyword evidence="5" id="KW-0190">Covalent protein-DNA linkage</keyword>
<evidence type="ECO:0000256" key="6">
    <source>
        <dbReference type="ARBA" id="ARBA00023125"/>
    </source>
</evidence>
<dbReference type="Pfam" id="PF02586">
    <property type="entry name" value="SRAP"/>
    <property type="match status" value="1"/>
</dbReference>
<dbReference type="InterPro" id="IPR003738">
    <property type="entry name" value="SRAP"/>
</dbReference>
<dbReference type="GO" id="GO:0006508">
    <property type="term" value="P:proteolysis"/>
    <property type="evidence" value="ECO:0007669"/>
    <property type="project" value="UniProtKB-KW"/>
</dbReference>
<keyword evidence="2 8" id="KW-0645">Protease</keyword>
<comment type="caution">
    <text evidence="9">The sequence shown here is derived from an EMBL/GenBank/DDBJ whole genome shotgun (WGS) entry which is preliminary data.</text>
</comment>
<proteinExistence type="inferred from homology"/>
<dbReference type="AlphaFoldDB" id="A0A2M8QAY3"/>
<evidence type="ECO:0000256" key="2">
    <source>
        <dbReference type="ARBA" id="ARBA00022670"/>
    </source>
</evidence>
<evidence type="ECO:0000313" key="9">
    <source>
        <dbReference type="EMBL" id="PJF46962.1"/>
    </source>
</evidence>
<reference evidence="9 10" key="1">
    <citation type="submission" date="2017-11" db="EMBL/GenBank/DDBJ databases">
        <title>Evolution of Phototrophy in the Chloroflexi Phylum Driven by Horizontal Gene Transfer.</title>
        <authorList>
            <person name="Ward L.M."/>
            <person name="Hemp J."/>
            <person name="Shih P.M."/>
            <person name="Mcglynn S.E."/>
            <person name="Fischer W."/>
        </authorList>
    </citation>
    <scope>NUCLEOTIDE SEQUENCE [LARGE SCALE GENOMIC DNA]</scope>
    <source>
        <strain evidence="9">JP3_7</strain>
    </source>
</reference>
<dbReference type="PANTHER" id="PTHR13604">
    <property type="entry name" value="DC12-RELATED"/>
    <property type="match status" value="1"/>
</dbReference>
<organism evidence="9 10">
    <name type="scientific">Candidatus Thermofonsia Clade 3 bacterium</name>
    <dbReference type="NCBI Taxonomy" id="2364212"/>
    <lineage>
        <taxon>Bacteria</taxon>
        <taxon>Bacillati</taxon>
        <taxon>Chloroflexota</taxon>
        <taxon>Candidatus Thermofontia</taxon>
        <taxon>Candidatus Thermofonsia Clade 3</taxon>
    </lineage>
</organism>
<dbReference type="Gene3D" id="3.90.1680.10">
    <property type="entry name" value="SOS response associated peptidase-like"/>
    <property type="match status" value="1"/>
</dbReference>
<evidence type="ECO:0000256" key="4">
    <source>
        <dbReference type="ARBA" id="ARBA00022801"/>
    </source>
</evidence>
<dbReference type="InterPro" id="IPR036590">
    <property type="entry name" value="SRAP-like"/>
</dbReference>
<evidence type="ECO:0000256" key="8">
    <source>
        <dbReference type="RuleBase" id="RU364100"/>
    </source>
</evidence>
<comment type="similarity">
    <text evidence="1 8">Belongs to the SOS response-associated peptidase family.</text>
</comment>
<dbReference type="GO" id="GO:0003697">
    <property type="term" value="F:single-stranded DNA binding"/>
    <property type="evidence" value="ECO:0007669"/>
    <property type="project" value="InterPro"/>
</dbReference>